<accession>A0A3T0DDC5</accession>
<keyword evidence="5" id="KW-0418">Kinase</keyword>
<dbReference type="PANTHER" id="PTHR32309">
    <property type="entry name" value="TYROSINE-PROTEIN KINASE"/>
    <property type="match status" value="1"/>
</dbReference>
<evidence type="ECO:0000313" key="11">
    <source>
        <dbReference type="Proteomes" id="UP000283000"/>
    </source>
</evidence>
<dbReference type="GO" id="GO:0005886">
    <property type="term" value="C:plasma membrane"/>
    <property type="evidence" value="ECO:0007669"/>
    <property type="project" value="TreeGrafter"/>
</dbReference>
<dbReference type="GO" id="GO:0004715">
    <property type="term" value="F:non-membrane spanning protein tyrosine kinase activity"/>
    <property type="evidence" value="ECO:0007669"/>
    <property type="project" value="UniProtKB-EC"/>
</dbReference>
<evidence type="ECO:0000313" key="10">
    <source>
        <dbReference type="EMBL" id="AZT92948.1"/>
    </source>
</evidence>
<protein>
    <recommendedName>
        <fullName evidence="2">non-specific protein-tyrosine kinase</fullName>
        <ecNumber evidence="2">2.7.10.2</ecNumber>
    </recommendedName>
</protein>
<dbReference type="InterPro" id="IPR027417">
    <property type="entry name" value="P-loop_NTPase"/>
</dbReference>
<reference evidence="10 11" key="1">
    <citation type="submission" date="2017-12" db="EMBL/GenBank/DDBJ databases">
        <authorList>
            <person name="Levesque S."/>
        </authorList>
    </citation>
    <scope>NUCLEOTIDE SEQUENCE [LARGE SCALE GENOMIC DNA]</scope>
    <source>
        <strain evidence="10 11">SMQ-1417</strain>
    </source>
</reference>
<evidence type="ECO:0000256" key="2">
    <source>
        <dbReference type="ARBA" id="ARBA00011903"/>
    </source>
</evidence>
<evidence type="ECO:0000256" key="5">
    <source>
        <dbReference type="ARBA" id="ARBA00022777"/>
    </source>
</evidence>
<dbReference type="AlphaFoldDB" id="A0A3T0DDC5"/>
<keyword evidence="4" id="KW-0547">Nucleotide-binding</keyword>
<dbReference type="Pfam" id="PF13614">
    <property type="entry name" value="AAA_31"/>
    <property type="match status" value="1"/>
</dbReference>
<evidence type="ECO:0000256" key="7">
    <source>
        <dbReference type="ARBA" id="ARBA00023137"/>
    </source>
</evidence>
<name>A0A3T0DDC5_BREAU</name>
<comment type="similarity">
    <text evidence="1">Belongs to the CpsD/CapB family.</text>
</comment>
<evidence type="ECO:0000256" key="3">
    <source>
        <dbReference type="ARBA" id="ARBA00022679"/>
    </source>
</evidence>
<dbReference type="CDD" id="cd05387">
    <property type="entry name" value="BY-kinase"/>
    <property type="match status" value="1"/>
</dbReference>
<keyword evidence="7" id="KW-0829">Tyrosine-protein kinase</keyword>
<dbReference type="Gene3D" id="3.40.50.300">
    <property type="entry name" value="P-loop containing nucleotide triphosphate hydrolases"/>
    <property type="match status" value="1"/>
</dbReference>
<evidence type="ECO:0000259" key="9">
    <source>
        <dbReference type="Pfam" id="PF13614"/>
    </source>
</evidence>
<keyword evidence="6" id="KW-0067">ATP-binding</keyword>
<dbReference type="SUPFAM" id="SSF52540">
    <property type="entry name" value="P-loop containing nucleoside triphosphate hydrolases"/>
    <property type="match status" value="1"/>
</dbReference>
<dbReference type="EC" id="2.7.10.2" evidence="2"/>
<proteinExistence type="inferred from homology"/>
<dbReference type="GO" id="GO:0005524">
    <property type="term" value="F:ATP binding"/>
    <property type="evidence" value="ECO:0007669"/>
    <property type="project" value="UniProtKB-KW"/>
</dbReference>
<dbReference type="Proteomes" id="UP000283000">
    <property type="component" value="Chromosome"/>
</dbReference>
<organism evidence="10 11">
    <name type="scientific">Brevibacterium aurantiacum</name>
    <dbReference type="NCBI Taxonomy" id="273384"/>
    <lineage>
        <taxon>Bacteria</taxon>
        <taxon>Bacillati</taxon>
        <taxon>Actinomycetota</taxon>
        <taxon>Actinomycetes</taxon>
        <taxon>Micrococcales</taxon>
        <taxon>Brevibacteriaceae</taxon>
        <taxon>Brevibacterium</taxon>
    </lineage>
</organism>
<evidence type="ECO:0000256" key="4">
    <source>
        <dbReference type="ARBA" id="ARBA00022741"/>
    </source>
</evidence>
<dbReference type="NCBIfam" id="TIGR01007">
    <property type="entry name" value="eps_fam"/>
    <property type="match status" value="1"/>
</dbReference>
<comment type="catalytic activity">
    <reaction evidence="8">
        <text>L-tyrosyl-[protein] + ATP = O-phospho-L-tyrosyl-[protein] + ADP + H(+)</text>
        <dbReference type="Rhea" id="RHEA:10596"/>
        <dbReference type="Rhea" id="RHEA-COMP:10136"/>
        <dbReference type="Rhea" id="RHEA-COMP:20101"/>
        <dbReference type="ChEBI" id="CHEBI:15378"/>
        <dbReference type="ChEBI" id="CHEBI:30616"/>
        <dbReference type="ChEBI" id="CHEBI:46858"/>
        <dbReference type="ChEBI" id="CHEBI:61978"/>
        <dbReference type="ChEBI" id="CHEBI:456216"/>
        <dbReference type="EC" id="2.7.10.2"/>
    </reaction>
</comment>
<dbReference type="InterPro" id="IPR025669">
    <property type="entry name" value="AAA_dom"/>
</dbReference>
<dbReference type="PANTHER" id="PTHR32309:SF13">
    <property type="entry name" value="FERRIC ENTEROBACTIN TRANSPORT PROTEIN FEPE"/>
    <property type="match status" value="1"/>
</dbReference>
<evidence type="ECO:0000256" key="6">
    <source>
        <dbReference type="ARBA" id="ARBA00022840"/>
    </source>
</evidence>
<evidence type="ECO:0000256" key="8">
    <source>
        <dbReference type="ARBA" id="ARBA00051245"/>
    </source>
</evidence>
<keyword evidence="3" id="KW-0808">Transferase</keyword>
<gene>
    <name evidence="10" type="ORF">CXR23_07170</name>
</gene>
<reference evidence="10 11" key="2">
    <citation type="submission" date="2019-01" db="EMBL/GenBank/DDBJ databases">
        <title>Comparative genomic analysis of Brevibacterium aurantiacum sheds light on its evolution and its adaptation to smear-ripened cheeses.</title>
        <authorList>
            <person name="Moineau S."/>
        </authorList>
    </citation>
    <scope>NUCLEOTIDE SEQUENCE [LARGE SCALE GENOMIC DNA]</scope>
    <source>
        <strain evidence="10 11">SMQ-1417</strain>
    </source>
</reference>
<feature type="domain" description="AAA" evidence="9">
    <location>
        <begin position="292"/>
        <end position="412"/>
    </location>
</feature>
<sequence length="488" mass="52586">MLLRGHHLASLIFSRMERTKTMGLSHQAARIARFWRSALLIFLLSLGVSAGLTSLQTPVYTAASTMYITVGAGESAGELSDGASYAEDQVSSYMRLALTEEVLAPVLERLDLNLTPAELAEQLVVSSPDATTMIEVSANSEDPKEAMRLSHEVAVSLIDTILDLSPKEARKSGIVNATLVTDATLPLYPSSPRPVVNLAVAAAIGLFLGLAQGLARSYFDTRVRGVEDLESLSTVPILGEVRRLDAGRARGSVRARNEWAYRESIRKLRTNFGFVDLGGSRRRSTVITSALSGEGKTSVAVNLAWSLTAAGHSVLLIDADLRQPQIASRLSVDSELGLCEILMNRGKLSDFVVRMYPHRLNVLAAGSLPPNPAELLGSVAWSHLLSEAERSYDYVLVDSPPLLPVSDAVIMAARAGGAILVARSGKVRVPQFKSALQALQNASVTPLGFVLNAVKPSGAREYAYYMEPVRRQQGRRRLRRSGGSRADG</sequence>
<dbReference type="EMBL" id="CP025330">
    <property type="protein sequence ID" value="AZT92948.1"/>
    <property type="molecule type" value="Genomic_DNA"/>
</dbReference>
<evidence type="ECO:0000256" key="1">
    <source>
        <dbReference type="ARBA" id="ARBA00007316"/>
    </source>
</evidence>
<dbReference type="InterPro" id="IPR050445">
    <property type="entry name" value="Bact_polysacc_biosynth/exp"/>
</dbReference>
<dbReference type="InterPro" id="IPR005702">
    <property type="entry name" value="Wzc-like_C"/>
</dbReference>